<comment type="caution">
    <text evidence="3">The sequence shown here is derived from an EMBL/GenBank/DDBJ whole genome shotgun (WGS) entry which is preliminary data.</text>
</comment>
<evidence type="ECO:0000256" key="1">
    <source>
        <dbReference type="SAM" id="MobiDB-lite"/>
    </source>
</evidence>
<keyword evidence="2" id="KW-0812">Transmembrane</keyword>
<sequence length="62" mass="7157">METYSFLRGLADSWALLLLTLFFVGVILFVFRPGSRKPQRDAAESIFRHEDRPAEADEKEGR</sequence>
<dbReference type="InterPro" id="IPR008621">
    <property type="entry name" value="Cbb3-typ_cyt_oxidase_comp"/>
</dbReference>
<dbReference type="EMBL" id="JBHRTE010000028">
    <property type="protein sequence ID" value="MFC3167710.1"/>
    <property type="molecule type" value="Genomic_DNA"/>
</dbReference>
<accession>A0ABV7IAQ8</accession>
<feature type="compositionally biased region" description="Basic and acidic residues" evidence="1">
    <location>
        <begin position="38"/>
        <end position="62"/>
    </location>
</feature>
<keyword evidence="4" id="KW-1185">Reference proteome</keyword>
<feature type="transmembrane region" description="Helical" evidence="2">
    <location>
        <begin position="14"/>
        <end position="31"/>
    </location>
</feature>
<gene>
    <name evidence="3" type="ORF">ACFOD7_06575</name>
</gene>
<organism evidence="3 4">
    <name type="scientific">Paracoccus fontiphilus</name>
    <dbReference type="NCBI Taxonomy" id="1815556"/>
    <lineage>
        <taxon>Bacteria</taxon>
        <taxon>Pseudomonadati</taxon>
        <taxon>Pseudomonadota</taxon>
        <taxon>Alphaproteobacteria</taxon>
        <taxon>Rhodobacterales</taxon>
        <taxon>Paracoccaceae</taxon>
        <taxon>Paracoccus</taxon>
    </lineage>
</organism>
<dbReference type="Pfam" id="PF05545">
    <property type="entry name" value="FixQ"/>
    <property type="match status" value="1"/>
</dbReference>
<name>A0ABV7IAQ8_9RHOB</name>
<dbReference type="Proteomes" id="UP001595557">
    <property type="component" value="Unassembled WGS sequence"/>
</dbReference>
<reference evidence="4" key="1">
    <citation type="journal article" date="2019" name="Int. J. Syst. Evol. Microbiol.">
        <title>The Global Catalogue of Microorganisms (GCM) 10K type strain sequencing project: providing services to taxonomists for standard genome sequencing and annotation.</title>
        <authorList>
            <consortium name="The Broad Institute Genomics Platform"/>
            <consortium name="The Broad Institute Genome Sequencing Center for Infectious Disease"/>
            <person name="Wu L."/>
            <person name="Ma J."/>
        </authorList>
    </citation>
    <scope>NUCLEOTIDE SEQUENCE [LARGE SCALE GENOMIC DNA]</scope>
    <source>
        <strain evidence="4">KCTC 52239</strain>
    </source>
</reference>
<dbReference type="CDD" id="cd01324">
    <property type="entry name" value="cbb3_Oxidase_CcoQ"/>
    <property type="match status" value="1"/>
</dbReference>
<proteinExistence type="predicted"/>
<keyword evidence="2" id="KW-0472">Membrane</keyword>
<protein>
    <submittedName>
        <fullName evidence="3">Cbb3-type cytochrome c oxidase subunit 3</fullName>
    </submittedName>
</protein>
<keyword evidence="2" id="KW-1133">Transmembrane helix</keyword>
<evidence type="ECO:0000313" key="3">
    <source>
        <dbReference type="EMBL" id="MFC3167710.1"/>
    </source>
</evidence>
<feature type="region of interest" description="Disordered" evidence="1">
    <location>
        <begin position="35"/>
        <end position="62"/>
    </location>
</feature>
<evidence type="ECO:0000313" key="4">
    <source>
        <dbReference type="Proteomes" id="UP001595557"/>
    </source>
</evidence>
<evidence type="ECO:0000256" key="2">
    <source>
        <dbReference type="SAM" id="Phobius"/>
    </source>
</evidence>
<dbReference type="RefSeq" id="WP_207470490.1">
    <property type="nucleotide sequence ID" value="NZ_JAFNAW010000045.1"/>
</dbReference>